<dbReference type="GO" id="GO:0003723">
    <property type="term" value="F:RNA binding"/>
    <property type="evidence" value="ECO:0007669"/>
    <property type="project" value="UniProtKB-KW"/>
</dbReference>
<dbReference type="GO" id="GO:0005829">
    <property type="term" value="C:cytosol"/>
    <property type="evidence" value="ECO:0007669"/>
    <property type="project" value="TreeGrafter"/>
</dbReference>
<evidence type="ECO:0000256" key="5">
    <source>
        <dbReference type="ARBA" id="ARBA00022806"/>
    </source>
</evidence>
<dbReference type="InterPro" id="IPR027417">
    <property type="entry name" value="P-loop_NTPase"/>
</dbReference>
<gene>
    <name evidence="15" type="ORF">BDEG_20580</name>
</gene>
<feature type="compositionally biased region" description="Polar residues" evidence="12">
    <location>
        <begin position="543"/>
        <end position="553"/>
    </location>
</feature>
<proteinExistence type="inferred from homology"/>
<dbReference type="FunFam" id="3.40.50.300:FF:000759">
    <property type="entry name" value="probable ATP-dependent RNA helicase DDX52"/>
    <property type="match status" value="1"/>
</dbReference>
<evidence type="ECO:0000256" key="4">
    <source>
        <dbReference type="ARBA" id="ARBA00022801"/>
    </source>
</evidence>
<comment type="subcellular location">
    <subcellularLocation>
        <location evidence="1">Nucleus</location>
        <location evidence="1">Nucleolus</location>
    </subcellularLocation>
</comment>
<reference evidence="15 16" key="1">
    <citation type="submission" date="2006-10" db="EMBL/GenBank/DDBJ databases">
        <title>The Genome Sequence of Batrachochytrium dendrobatidis JEL423.</title>
        <authorList>
            <consortium name="The Broad Institute Genome Sequencing Platform"/>
            <person name="Birren B."/>
            <person name="Lander E."/>
            <person name="Galagan J."/>
            <person name="Cuomo C."/>
            <person name="Devon K."/>
            <person name="Jaffe D."/>
            <person name="Butler J."/>
            <person name="Alvarez P."/>
            <person name="Gnerre S."/>
            <person name="Grabherr M."/>
            <person name="Kleber M."/>
            <person name="Mauceli E."/>
            <person name="Brockman W."/>
            <person name="Young S."/>
            <person name="LaButti K."/>
            <person name="Sykes S."/>
            <person name="DeCaprio D."/>
            <person name="Crawford M."/>
            <person name="Koehrsen M."/>
            <person name="Engels R."/>
            <person name="Montgomery P."/>
            <person name="Pearson M."/>
            <person name="Howarth C."/>
            <person name="Larson L."/>
            <person name="White J."/>
            <person name="O'Leary S."/>
            <person name="Kodira C."/>
            <person name="Zeng Q."/>
            <person name="Yandava C."/>
            <person name="Alvarado L."/>
            <person name="Longcore J."/>
            <person name="James T."/>
        </authorList>
    </citation>
    <scope>NUCLEOTIDE SEQUENCE [LARGE SCALE GENOMIC DNA]</scope>
    <source>
        <strain evidence="15 16">JEL423</strain>
    </source>
</reference>
<dbReference type="PANTHER" id="PTHR47959:SF15">
    <property type="entry name" value="RNA HELICASE"/>
    <property type="match status" value="1"/>
</dbReference>
<name>A0A177W9L4_BATDL</name>
<keyword evidence="4 11" id="KW-0378">Hydrolase</keyword>
<evidence type="ECO:0000256" key="8">
    <source>
        <dbReference type="ARBA" id="ARBA00023242"/>
    </source>
</evidence>
<dbReference type="SUPFAM" id="SSF52540">
    <property type="entry name" value="P-loop containing nucleoside triphosphate hydrolases"/>
    <property type="match status" value="1"/>
</dbReference>
<protein>
    <recommendedName>
        <fullName evidence="2">RNA helicase</fullName>
        <ecNumber evidence="2">3.6.4.13</ecNumber>
    </recommendedName>
</protein>
<keyword evidence="8" id="KW-0539">Nucleus</keyword>
<evidence type="ECO:0000256" key="10">
    <source>
        <dbReference type="ARBA" id="ARBA00047984"/>
    </source>
</evidence>
<keyword evidence="6 11" id="KW-0067">ATP-binding</keyword>
<evidence type="ECO:0000256" key="12">
    <source>
        <dbReference type="SAM" id="MobiDB-lite"/>
    </source>
</evidence>
<keyword evidence="3 11" id="KW-0547">Nucleotide-binding</keyword>
<keyword evidence="7" id="KW-0694">RNA-binding</keyword>
<dbReference type="InterPro" id="IPR044764">
    <property type="entry name" value="DDX52/Rok1_DEADc"/>
</dbReference>
<dbReference type="SMART" id="SM00490">
    <property type="entry name" value="HELICc"/>
    <property type="match status" value="1"/>
</dbReference>
<dbReference type="Gene3D" id="3.40.50.300">
    <property type="entry name" value="P-loop containing nucleotide triphosphate hydrolases"/>
    <property type="match status" value="2"/>
</dbReference>
<evidence type="ECO:0000256" key="3">
    <source>
        <dbReference type="ARBA" id="ARBA00022741"/>
    </source>
</evidence>
<sequence>MDLFSNIGAGAKFNKAKFSKDFHVFKTDKAQYKQPDLQATDVTPELDFFENTVQTSTESFKNKDTDSQAQKPIKEFDNTDLTTIDTEETARAWRKKNKIKVSGTDIPFPFQSFTDLCDRFKLRSYLRRNLLDSDYLKPTSVQMQAIPIMLHNREVMACAPTGSGKTLAFLLPILHDLKGPTKEGFRALIIAPTRELAQQTYRELKKLSVGKPFKTCVLTKATNATNPDVSSTLKNFDILISTPLRLVTAIKENAIQLDKVRHLVLDEADKLLELGFLEQVDEIFAACSSTTLQKSLFSATMPSGIEQLARTIMKDPIRIIVGCKEGATETINQKLMFVGQEEGKLIAMRQLIQEGLRPPVLIFVQSIDRAKELFHELVYDGINVDVMHSERTQTQRDTIIKNFRCGKIWVLIATELMARGIDFKGVNLVINYDFPQTVQSYVHRIGRTGRAGRTGEAITYFTKEDAPYLKNIVNVMKTSGCDVPEWMLKLKNPSTNMKRDLRGRPLKREQIKTVSSYDERISKRKHSMIEGSQRRKQHRKQDTTAQAVETIES</sequence>
<evidence type="ECO:0000259" key="13">
    <source>
        <dbReference type="PROSITE" id="PS51192"/>
    </source>
</evidence>
<evidence type="ECO:0000313" key="15">
    <source>
        <dbReference type="EMBL" id="OAJ36404.1"/>
    </source>
</evidence>
<dbReference type="Pfam" id="PF00271">
    <property type="entry name" value="Helicase_C"/>
    <property type="match status" value="1"/>
</dbReference>
<dbReference type="GO" id="GO:0016787">
    <property type="term" value="F:hydrolase activity"/>
    <property type="evidence" value="ECO:0007669"/>
    <property type="project" value="UniProtKB-KW"/>
</dbReference>
<dbReference type="STRING" id="403673.A0A177W9L4"/>
<dbReference type="EMBL" id="DS022300">
    <property type="protein sequence ID" value="OAJ36404.1"/>
    <property type="molecule type" value="Genomic_DNA"/>
</dbReference>
<evidence type="ECO:0000313" key="16">
    <source>
        <dbReference type="Proteomes" id="UP000077115"/>
    </source>
</evidence>
<dbReference type="InterPro" id="IPR001650">
    <property type="entry name" value="Helicase_C-like"/>
</dbReference>
<dbReference type="SMART" id="SM00487">
    <property type="entry name" value="DEXDc"/>
    <property type="match status" value="1"/>
</dbReference>
<dbReference type="GO" id="GO:0030490">
    <property type="term" value="P:maturation of SSU-rRNA"/>
    <property type="evidence" value="ECO:0007669"/>
    <property type="project" value="InterPro"/>
</dbReference>
<dbReference type="GO" id="GO:0005524">
    <property type="term" value="F:ATP binding"/>
    <property type="evidence" value="ECO:0007669"/>
    <property type="project" value="UniProtKB-KW"/>
</dbReference>
<dbReference type="eggNOG" id="KOG0344">
    <property type="taxonomic scope" value="Eukaryota"/>
</dbReference>
<dbReference type="PROSITE" id="PS00039">
    <property type="entry name" value="DEAD_ATP_HELICASE"/>
    <property type="match status" value="1"/>
</dbReference>
<evidence type="ECO:0000256" key="6">
    <source>
        <dbReference type="ARBA" id="ARBA00022840"/>
    </source>
</evidence>
<dbReference type="GO" id="GO:0005730">
    <property type="term" value="C:nucleolus"/>
    <property type="evidence" value="ECO:0007669"/>
    <property type="project" value="UniProtKB-SubCell"/>
</dbReference>
<reference evidence="15 16" key="2">
    <citation type="submission" date="2016-05" db="EMBL/GenBank/DDBJ databases">
        <title>Lineage-specific infection strategies underlie the spectrum of fungal disease in amphibians.</title>
        <authorList>
            <person name="Cuomo C.A."/>
            <person name="Farrer R.A."/>
            <person name="James T."/>
            <person name="Longcore J."/>
            <person name="Birren B."/>
        </authorList>
    </citation>
    <scope>NUCLEOTIDE SEQUENCE [LARGE SCALE GENOMIC DNA]</scope>
    <source>
        <strain evidence="15 16">JEL423</strain>
    </source>
</reference>
<evidence type="ECO:0000256" key="2">
    <source>
        <dbReference type="ARBA" id="ARBA00012552"/>
    </source>
</evidence>
<dbReference type="VEuPathDB" id="FungiDB:BDEG_20580"/>
<feature type="domain" description="Helicase ATP-binding" evidence="13">
    <location>
        <begin position="146"/>
        <end position="319"/>
    </location>
</feature>
<feature type="region of interest" description="Disordered" evidence="12">
    <location>
        <begin position="515"/>
        <end position="553"/>
    </location>
</feature>
<dbReference type="InterPro" id="IPR011545">
    <property type="entry name" value="DEAD/DEAH_box_helicase_dom"/>
</dbReference>
<keyword evidence="5 11" id="KW-0347">Helicase</keyword>
<evidence type="ECO:0000256" key="7">
    <source>
        <dbReference type="ARBA" id="ARBA00022884"/>
    </source>
</evidence>
<dbReference type="PROSITE" id="PS51194">
    <property type="entry name" value="HELICASE_CTER"/>
    <property type="match status" value="1"/>
</dbReference>
<dbReference type="OrthoDB" id="360161at2759"/>
<dbReference type="AlphaFoldDB" id="A0A177W9L4"/>
<feature type="domain" description="Helicase C-terminal" evidence="14">
    <location>
        <begin position="330"/>
        <end position="491"/>
    </location>
</feature>
<comment type="catalytic activity">
    <reaction evidence="10">
        <text>ATP + H2O = ADP + phosphate + H(+)</text>
        <dbReference type="Rhea" id="RHEA:13065"/>
        <dbReference type="ChEBI" id="CHEBI:15377"/>
        <dbReference type="ChEBI" id="CHEBI:15378"/>
        <dbReference type="ChEBI" id="CHEBI:30616"/>
        <dbReference type="ChEBI" id="CHEBI:43474"/>
        <dbReference type="ChEBI" id="CHEBI:456216"/>
        <dbReference type="EC" id="3.6.4.13"/>
    </reaction>
</comment>
<dbReference type="CDD" id="cd17957">
    <property type="entry name" value="DEADc_DDX52"/>
    <property type="match status" value="1"/>
</dbReference>
<dbReference type="InterPro" id="IPR000629">
    <property type="entry name" value="RNA-helicase_DEAD-box_CS"/>
</dbReference>
<comment type="similarity">
    <text evidence="9">Belongs to the DEAD box helicase family. DDX52/ROK1 subfamily.</text>
</comment>
<dbReference type="PROSITE" id="PS51192">
    <property type="entry name" value="HELICASE_ATP_BIND_1"/>
    <property type="match status" value="1"/>
</dbReference>
<organism evidence="15 16">
    <name type="scientific">Batrachochytrium dendrobatidis (strain JEL423)</name>
    <dbReference type="NCBI Taxonomy" id="403673"/>
    <lineage>
        <taxon>Eukaryota</taxon>
        <taxon>Fungi</taxon>
        <taxon>Fungi incertae sedis</taxon>
        <taxon>Chytridiomycota</taxon>
        <taxon>Chytridiomycota incertae sedis</taxon>
        <taxon>Chytridiomycetes</taxon>
        <taxon>Rhizophydiales</taxon>
        <taxon>Rhizophydiales incertae sedis</taxon>
        <taxon>Batrachochytrium</taxon>
    </lineage>
</organism>
<evidence type="ECO:0000256" key="9">
    <source>
        <dbReference type="ARBA" id="ARBA00024355"/>
    </source>
</evidence>
<accession>A0A177W9L4</accession>
<dbReference type="GO" id="GO:0003724">
    <property type="term" value="F:RNA helicase activity"/>
    <property type="evidence" value="ECO:0007669"/>
    <property type="project" value="UniProtKB-EC"/>
</dbReference>
<dbReference type="Pfam" id="PF00270">
    <property type="entry name" value="DEAD"/>
    <property type="match status" value="1"/>
</dbReference>
<dbReference type="InterPro" id="IPR050079">
    <property type="entry name" value="DEAD_box_RNA_helicase"/>
</dbReference>
<dbReference type="Proteomes" id="UP000077115">
    <property type="component" value="Unassembled WGS sequence"/>
</dbReference>
<dbReference type="InterPro" id="IPR014001">
    <property type="entry name" value="Helicase_ATP-bd"/>
</dbReference>
<dbReference type="EC" id="3.6.4.13" evidence="2"/>
<evidence type="ECO:0000256" key="11">
    <source>
        <dbReference type="RuleBase" id="RU000492"/>
    </source>
</evidence>
<evidence type="ECO:0000259" key="14">
    <source>
        <dbReference type="PROSITE" id="PS51194"/>
    </source>
</evidence>
<dbReference type="PANTHER" id="PTHR47959">
    <property type="entry name" value="ATP-DEPENDENT RNA HELICASE RHLE-RELATED"/>
    <property type="match status" value="1"/>
</dbReference>
<evidence type="ECO:0000256" key="1">
    <source>
        <dbReference type="ARBA" id="ARBA00004604"/>
    </source>
</evidence>
<dbReference type="CDD" id="cd18787">
    <property type="entry name" value="SF2_C_DEAD"/>
    <property type="match status" value="1"/>
</dbReference>